<name>A0A6H0KJE2_9BACE</name>
<dbReference type="EMBL" id="CP050831">
    <property type="protein sequence ID" value="QIU93359.1"/>
    <property type="molecule type" value="Genomic_DNA"/>
</dbReference>
<dbReference type="PROSITE" id="PS51257">
    <property type="entry name" value="PROKAR_LIPOPROTEIN"/>
    <property type="match status" value="1"/>
</dbReference>
<feature type="chain" id="PRO_5026099561" description="DUF4959 domain-containing protein" evidence="1">
    <location>
        <begin position="18"/>
        <end position="502"/>
    </location>
</feature>
<evidence type="ECO:0008006" key="4">
    <source>
        <dbReference type="Google" id="ProtNLM"/>
    </source>
</evidence>
<accession>A0A6H0KJE2</accession>
<evidence type="ECO:0000313" key="3">
    <source>
        <dbReference type="Proteomes" id="UP000501780"/>
    </source>
</evidence>
<proteinExistence type="predicted"/>
<reference evidence="2 3" key="1">
    <citation type="submission" date="2020-03" db="EMBL/GenBank/DDBJ databases">
        <title>Genomic analysis of Bacteroides faecium CBA7301.</title>
        <authorList>
            <person name="Kim J."/>
            <person name="Roh S.W."/>
        </authorList>
    </citation>
    <scope>NUCLEOTIDE SEQUENCE [LARGE SCALE GENOMIC DNA]</scope>
    <source>
        <strain evidence="2 3">CBA7301</strain>
    </source>
</reference>
<keyword evidence="1" id="KW-0732">Signal</keyword>
<dbReference type="AlphaFoldDB" id="A0A6H0KJE2"/>
<dbReference type="KEGG" id="bfc:BacF7301_03980"/>
<sequence>MKARFLHGAALWTFLFAATLTTGCSDDNDYKDVDGQSPTLELASEHIHSNPGHEAWLVATITDADGIRFIRLCNADLYLDKTIDLLEIYGEPLTTYELEYAITLSEKLPRMTDYPIVVTVTDVGGRTVEHTVIVSTDNDSTKPSINFVPTGEVTAVSAEDGTIPFHFIVEDEQAIDYVEVSVPALDLSERFEGEGKKRIDGFVGLAVKSGVTYEISLKVVDTFANETTTTTSYKVNIVSEMPDFQKMYLSDVEDLSQLTSDVFGVPMRIERTGAYTYKANYYSEKVGTEIYFIPQKTDLYPIRFGKDPGNLDKLTSDPSLAEPIILDQAHVYYEFTFNIQDGSYTMRTYSIDEAIDPIPLVYGSETFDVWGDGAWITEFRFGYMTGSPTDIQRFTQDNLNPHLFYLESLQLNANQRMNFAIHNWHNNGWWDYCSWYVDISNGGSANDPEIFGYYGNAKNAEWTKPNLANENRSWATPTVRTAGNYKLVFDAHLERAKLIPAK</sequence>
<feature type="signal peptide" evidence="1">
    <location>
        <begin position="1"/>
        <end position="17"/>
    </location>
</feature>
<evidence type="ECO:0000256" key="1">
    <source>
        <dbReference type="SAM" id="SignalP"/>
    </source>
</evidence>
<evidence type="ECO:0000313" key="2">
    <source>
        <dbReference type="EMBL" id="QIU93359.1"/>
    </source>
</evidence>
<dbReference type="Proteomes" id="UP000501780">
    <property type="component" value="Chromosome"/>
</dbReference>
<keyword evidence="3" id="KW-1185">Reference proteome</keyword>
<dbReference type="RefSeq" id="WP_167960429.1">
    <property type="nucleotide sequence ID" value="NZ_CP050831.1"/>
</dbReference>
<protein>
    <recommendedName>
        <fullName evidence="4">DUF4959 domain-containing protein</fullName>
    </recommendedName>
</protein>
<organism evidence="2 3">
    <name type="scientific">Bacteroides faecium</name>
    <dbReference type="NCBI Taxonomy" id="2715212"/>
    <lineage>
        <taxon>Bacteria</taxon>
        <taxon>Pseudomonadati</taxon>
        <taxon>Bacteroidota</taxon>
        <taxon>Bacteroidia</taxon>
        <taxon>Bacteroidales</taxon>
        <taxon>Bacteroidaceae</taxon>
        <taxon>Bacteroides</taxon>
    </lineage>
</organism>
<gene>
    <name evidence="2" type="ORF">BacF7301_03980</name>
</gene>